<dbReference type="Gene3D" id="1.50.10.10">
    <property type="match status" value="1"/>
</dbReference>
<proteinExistence type="predicted"/>
<keyword evidence="6" id="KW-1185">Reference proteome</keyword>
<keyword evidence="1 3" id="KW-0732">Signal</keyword>
<dbReference type="SUPFAM" id="SSF48208">
    <property type="entry name" value="Six-hairpin glycosidases"/>
    <property type="match status" value="1"/>
</dbReference>
<dbReference type="InterPro" id="IPR008928">
    <property type="entry name" value="6-hairpin_glycosidase_sf"/>
</dbReference>
<dbReference type="Pfam" id="PF21307">
    <property type="entry name" value="Glyco_hydro_95_C"/>
    <property type="match status" value="1"/>
</dbReference>
<evidence type="ECO:0000313" key="5">
    <source>
        <dbReference type="EMBL" id="KAA2243344.1"/>
    </source>
</evidence>
<dbReference type="Gene3D" id="2.60.120.200">
    <property type="match status" value="1"/>
</dbReference>
<dbReference type="AlphaFoldDB" id="A0A5B2VX40"/>
<evidence type="ECO:0000259" key="4">
    <source>
        <dbReference type="SMART" id="SM00560"/>
    </source>
</evidence>
<feature type="domain" description="LamG-like jellyroll fold" evidence="4">
    <location>
        <begin position="87"/>
        <end position="219"/>
    </location>
</feature>
<evidence type="ECO:0000313" key="6">
    <source>
        <dbReference type="Proteomes" id="UP000324611"/>
    </source>
</evidence>
<accession>A0A5B2VX40</accession>
<dbReference type="GO" id="GO:0016020">
    <property type="term" value="C:membrane"/>
    <property type="evidence" value="ECO:0007669"/>
    <property type="project" value="InterPro"/>
</dbReference>
<feature type="chain" id="PRO_5022850569" evidence="3">
    <location>
        <begin position="22"/>
        <end position="1164"/>
    </location>
</feature>
<dbReference type="Proteomes" id="UP000324611">
    <property type="component" value="Unassembled WGS sequence"/>
</dbReference>
<dbReference type="SUPFAM" id="SSF49899">
    <property type="entry name" value="Concanavalin A-like lectins/glucanases"/>
    <property type="match status" value="1"/>
</dbReference>
<reference evidence="5 6" key="1">
    <citation type="submission" date="2019-09" db="EMBL/GenBank/DDBJ databases">
        <title>Chitinophaga ginsengihumi sp. nov., isolated from soil of ginseng rhizosphere.</title>
        <authorList>
            <person name="Lee J."/>
        </authorList>
    </citation>
    <scope>NUCLEOTIDE SEQUENCE [LARGE SCALE GENOMIC DNA]</scope>
    <source>
        <strain evidence="5 6">BN140078</strain>
    </source>
</reference>
<comment type="caution">
    <text evidence="5">The sequence shown here is derived from an EMBL/GenBank/DDBJ whole genome shotgun (WGS) entry which is preliminary data.</text>
</comment>
<reference evidence="5 6" key="2">
    <citation type="submission" date="2019-09" db="EMBL/GenBank/DDBJ databases">
        <authorList>
            <person name="Jin C."/>
        </authorList>
    </citation>
    <scope>NUCLEOTIDE SEQUENCE [LARGE SCALE GENOMIC DNA]</scope>
    <source>
        <strain evidence="5 6">BN140078</strain>
    </source>
</reference>
<gene>
    <name evidence="5" type="ORF">F0L74_12630</name>
</gene>
<dbReference type="InterPro" id="IPR054363">
    <property type="entry name" value="GH95_cat"/>
</dbReference>
<dbReference type="InterPro" id="IPR013783">
    <property type="entry name" value="Ig-like_fold"/>
</dbReference>
<dbReference type="SUPFAM" id="SSF49313">
    <property type="entry name" value="Cadherin-like"/>
    <property type="match status" value="1"/>
</dbReference>
<dbReference type="InterPro" id="IPR013320">
    <property type="entry name" value="ConA-like_dom_sf"/>
</dbReference>
<dbReference type="EMBL" id="VUOC01000002">
    <property type="protein sequence ID" value="KAA2243344.1"/>
    <property type="molecule type" value="Genomic_DNA"/>
</dbReference>
<dbReference type="GO" id="GO:0005509">
    <property type="term" value="F:calcium ion binding"/>
    <property type="evidence" value="ECO:0007669"/>
    <property type="project" value="InterPro"/>
</dbReference>
<dbReference type="InterPro" id="IPR012341">
    <property type="entry name" value="6hp_glycosidase-like_sf"/>
</dbReference>
<evidence type="ECO:0000256" key="1">
    <source>
        <dbReference type="ARBA" id="ARBA00022729"/>
    </source>
</evidence>
<protein>
    <submittedName>
        <fullName evidence="5">T9SS type A sorting domain-containing protein</fullName>
    </submittedName>
</protein>
<dbReference type="Pfam" id="PF13385">
    <property type="entry name" value="Laminin_G_3"/>
    <property type="match status" value="1"/>
</dbReference>
<dbReference type="Pfam" id="PF05345">
    <property type="entry name" value="He_PIG"/>
    <property type="match status" value="1"/>
</dbReference>
<dbReference type="SMART" id="SM00560">
    <property type="entry name" value="LamGL"/>
    <property type="match status" value="1"/>
</dbReference>
<dbReference type="RefSeq" id="WP_149838220.1">
    <property type="nucleotide sequence ID" value="NZ_VUOC01000002.1"/>
</dbReference>
<dbReference type="PANTHER" id="PTHR31084">
    <property type="entry name" value="ALPHA-L-FUCOSIDASE 2"/>
    <property type="match status" value="1"/>
</dbReference>
<dbReference type="InterPro" id="IPR027414">
    <property type="entry name" value="GH95_N_dom"/>
</dbReference>
<dbReference type="InterPro" id="IPR015919">
    <property type="entry name" value="Cadherin-like_sf"/>
</dbReference>
<dbReference type="Pfam" id="PF18962">
    <property type="entry name" value="Por_Secre_tail"/>
    <property type="match status" value="1"/>
</dbReference>
<sequence>MKNLFIFAFLANIILLGPLQAQNSGPIAYWKLDESSGNTAADNSGNNQNGSLTGCTWQPTGGKVNGALRFNGSSDLVNINTATGSAPALSVALWLNASTVKYQIPIDKLPSNGTAGWSVKMRENGEIWIRIGSEGNHSDLILSNAYTANTWVHLAFTFQNGNLAAYINGAVAGTQINIPQTVNNTTTPLRLGISTINGSEAFGGLLDDIRIYNRVLSYEEVMQMNGITPPVLPQVGDLTMWYNTESGTEFTNALPIGNGRMGGMVYGNIAQERIGLNEATVWSGNPGANNRAGAANFLAEARSRIFAGDYTGADNLVNSNMISSGNQAYQPVGNLTLNFAGHTPGNYYRELDLKTAIAKVTYVYNGVNYTREYFASYPDQAIIIRLSADQPGKITYTAGMNTPHTPGSVAVQDSNMLILNGQADAIRFQSRARIQHDGGTITNNGSSITVTGANSSVIALVIGTNFNSYNNVSGDQAARASQYVAALGSKTYTQIKQDHITAYQQLFNRVTFNPGPANTAFSGYPTNQRIATFGLSNDPQLVRLYYQFGRYLLISSSQPGSQAANLQGVWNDQMSPPWGSNYTTNINTEMNYWLAESANLPECATPLIDKVKNMVPQGKLTAQAHWGVNSGWVAHHQTDLWNHTAPMDGPWGFWPTGGAWLTKHLWEHYLFDQDASYLADVYPTIKGAAEFFLASMVTETVSGNNYLVTCPSPSPEIMFNGNSWLSFGPTMDNQIIRDVFNATLRASEILNIDASFRSQLTAAIAKLPPNKIGQHGQLQEWFYDWDNPADQNRHVSHLYGSFPGNQITKRGTPAFSDAARTTLIERGDLSTGWSLAWKINLWARQEDGNHCYDLIRLLLTPARTYNNLFDAHPPFQIDGNFGAVSGIDEMLLQSQNGELQLLPALPSVWANGVINGLRARGGFVVDSMIWRNSRPLKTVITANNGGVCNVRYGNVVKQFNTVAHTSYTLDSSLNVISQTSGAPVISGSDSSSGTAGNTYTYAIVASNSPTSYGAAGLPPGLTINTSTGVISGKPTTVGSFNGTISAANANGRSTKKLVITISNGLTFTRTGAATKLAMADAGTEKDTKLAYWPTPVSREFHIRMDGSYTMVEVVDVLGRVRYQDNAIKGATALNLDLGHLESGVYFVRLRSGDHANTIRIVKTR</sequence>
<dbReference type="InterPro" id="IPR049053">
    <property type="entry name" value="AFCA-like_C"/>
</dbReference>
<name>A0A5B2VX40_9BACT</name>
<feature type="signal peptide" evidence="3">
    <location>
        <begin position="1"/>
        <end position="21"/>
    </location>
</feature>
<dbReference type="Gene3D" id="2.60.40.10">
    <property type="entry name" value="Immunoglobulins"/>
    <property type="match status" value="1"/>
</dbReference>
<dbReference type="PANTHER" id="PTHR31084:SF0">
    <property type="entry name" value="ALPHA-L-FUCOSIDASE 2"/>
    <property type="match status" value="1"/>
</dbReference>
<keyword evidence="2" id="KW-1015">Disulfide bond</keyword>
<dbReference type="GO" id="GO:0005975">
    <property type="term" value="P:carbohydrate metabolic process"/>
    <property type="evidence" value="ECO:0007669"/>
    <property type="project" value="InterPro"/>
</dbReference>
<dbReference type="InterPro" id="IPR026444">
    <property type="entry name" value="Secre_tail"/>
</dbReference>
<dbReference type="Pfam" id="PF14498">
    <property type="entry name" value="Glyco_hyd_65N_2"/>
    <property type="match status" value="1"/>
</dbReference>
<evidence type="ECO:0000256" key="2">
    <source>
        <dbReference type="ARBA" id="ARBA00023157"/>
    </source>
</evidence>
<dbReference type="GO" id="GO:0004560">
    <property type="term" value="F:alpha-L-fucosidase activity"/>
    <property type="evidence" value="ECO:0007669"/>
    <property type="project" value="TreeGrafter"/>
</dbReference>
<organism evidence="5 6">
    <name type="scientific">Chitinophaga agrisoli</name>
    <dbReference type="NCBI Taxonomy" id="2607653"/>
    <lineage>
        <taxon>Bacteria</taxon>
        <taxon>Pseudomonadati</taxon>
        <taxon>Bacteroidota</taxon>
        <taxon>Chitinophagia</taxon>
        <taxon>Chitinophagales</taxon>
        <taxon>Chitinophagaceae</taxon>
        <taxon>Chitinophaga</taxon>
    </lineage>
</organism>
<evidence type="ECO:0000256" key="3">
    <source>
        <dbReference type="SAM" id="SignalP"/>
    </source>
</evidence>
<dbReference type="NCBIfam" id="TIGR04183">
    <property type="entry name" value="Por_Secre_tail"/>
    <property type="match status" value="1"/>
</dbReference>
<dbReference type="Pfam" id="PF22124">
    <property type="entry name" value="Glyco_hydro_95_cat"/>
    <property type="match status" value="1"/>
</dbReference>
<dbReference type="InterPro" id="IPR006558">
    <property type="entry name" value="LamG-like"/>
</dbReference>